<evidence type="ECO:0000256" key="3">
    <source>
        <dbReference type="ARBA" id="ARBA00023002"/>
    </source>
</evidence>
<evidence type="ECO:0000313" key="7">
    <source>
        <dbReference type="Proteomes" id="UP001629113"/>
    </source>
</evidence>
<dbReference type="InterPro" id="IPR050364">
    <property type="entry name" value="Cytochrome_P450_fung"/>
</dbReference>
<dbReference type="SUPFAM" id="SSF48264">
    <property type="entry name" value="Cytochrome P450"/>
    <property type="match status" value="1"/>
</dbReference>
<evidence type="ECO:0000256" key="4">
    <source>
        <dbReference type="ARBA" id="ARBA00023004"/>
    </source>
</evidence>
<protein>
    <recommendedName>
        <fullName evidence="8">Cytochrome P450</fullName>
    </recommendedName>
</protein>
<feature type="transmembrane region" description="Helical" evidence="5">
    <location>
        <begin position="29"/>
        <end position="53"/>
    </location>
</feature>
<keyword evidence="4" id="KW-0408">Iron</keyword>
<sequence>MALASSTSTTAWIWSQINTSVANANTSTLLAMFVVLGIVLLLVDYVYMIYLHFKMPPGPFPMPIIGNTHLLPESKPWIYFEELAKAYKTPVLTFWIGRNPTVWICDAWAASDLLEKRAGIYASRPRMVVFGELGPGQTNLVSMYYGPRWRVHRKLTHLGVGLQQVRNYRGFQNDESRVVAYSLLTEPDEYAVHFERYAASVVSIIGFGRRIGSTQDLIISEVLAVMQRAAELNVPGKKFPMLMETFPFLAKFPNVIAPWKHGLGGKNSRGGSFYYALAEEAATNPSQPNCYARKLFDEAPQYQLRTEEIAALTGNLFGAGSDTSSSTLITFVLACCAFPETLPRAWEELDRVVGAERSPCIDDEPNLPYIKAFVKEVFRWRSVAIIGGQPHAPIQDDEYKGWFIPKHTWVQGNVWAIHHNEKDFPDPDCFNPERYLHGSPASRPFPNERGYMTFGWGRRVCSGQGLAEQGTFMTIARLLWGFRIEKAVDEQGEEIPVDIFDYTNGLNMRPNPFRCRIRPRNDAIRATIRSEGLQALRDLAVYEGETKFTLGAYMGRKE</sequence>
<keyword evidence="2" id="KW-0479">Metal-binding</keyword>
<accession>A0ABR4PQW1</accession>
<keyword evidence="3" id="KW-0560">Oxidoreductase</keyword>
<gene>
    <name evidence="6" type="ORF">PVAG01_02318</name>
</gene>
<comment type="caution">
    <text evidence="6">The sequence shown here is derived from an EMBL/GenBank/DDBJ whole genome shotgun (WGS) entry which is preliminary data.</text>
</comment>
<dbReference type="InterPro" id="IPR036396">
    <property type="entry name" value="Cyt_P450_sf"/>
</dbReference>
<keyword evidence="5" id="KW-0472">Membrane</keyword>
<dbReference type="Proteomes" id="UP001629113">
    <property type="component" value="Unassembled WGS sequence"/>
</dbReference>
<dbReference type="Pfam" id="PF00067">
    <property type="entry name" value="p450"/>
    <property type="match status" value="1"/>
</dbReference>
<name>A0ABR4PQW1_9HELO</name>
<dbReference type="Gene3D" id="1.10.630.10">
    <property type="entry name" value="Cytochrome P450"/>
    <property type="match status" value="1"/>
</dbReference>
<keyword evidence="7" id="KW-1185">Reference proteome</keyword>
<dbReference type="InterPro" id="IPR001128">
    <property type="entry name" value="Cyt_P450"/>
</dbReference>
<organism evidence="6 7">
    <name type="scientific">Phlyctema vagabunda</name>
    <dbReference type="NCBI Taxonomy" id="108571"/>
    <lineage>
        <taxon>Eukaryota</taxon>
        <taxon>Fungi</taxon>
        <taxon>Dikarya</taxon>
        <taxon>Ascomycota</taxon>
        <taxon>Pezizomycotina</taxon>
        <taxon>Leotiomycetes</taxon>
        <taxon>Helotiales</taxon>
        <taxon>Dermateaceae</taxon>
        <taxon>Phlyctema</taxon>
    </lineage>
</organism>
<dbReference type="CDD" id="cd11065">
    <property type="entry name" value="CYP64-like"/>
    <property type="match status" value="1"/>
</dbReference>
<dbReference type="PRINTS" id="PR00385">
    <property type="entry name" value="P450"/>
</dbReference>
<evidence type="ECO:0000256" key="5">
    <source>
        <dbReference type="SAM" id="Phobius"/>
    </source>
</evidence>
<keyword evidence="5" id="KW-1133">Transmembrane helix</keyword>
<reference evidence="6 7" key="1">
    <citation type="submission" date="2024-06" db="EMBL/GenBank/DDBJ databases">
        <title>Complete genome of Phlyctema vagabunda strain 19-DSS-EL-015.</title>
        <authorList>
            <person name="Fiorenzani C."/>
        </authorList>
    </citation>
    <scope>NUCLEOTIDE SEQUENCE [LARGE SCALE GENOMIC DNA]</scope>
    <source>
        <strain evidence="6 7">19-DSS-EL-015</strain>
    </source>
</reference>
<evidence type="ECO:0000256" key="2">
    <source>
        <dbReference type="ARBA" id="ARBA00022723"/>
    </source>
</evidence>
<keyword evidence="5" id="KW-0812">Transmembrane</keyword>
<dbReference type="PANTHER" id="PTHR46300:SF4">
    <property type="entry name" value="CYTOCHROME P450 98A3"/>
    <property type="match status" value="1"/>
</dbReference>
<evidence type="ECO:0000313" key="6">
    <source>
        <dbReference type="EMBL" id="KAL3425527.1"/>
    </source>
</evidence>
<comment type="similarity">
    <text evidence="1">Belongs to the cytochrome P450 family.</text>
</comment>
<dbReference type="EMBL" id="JBFCZG010000002">
    <property type="protein sequence ID" value="KAL3425527.1"/>
    <property type="molecule type" value="Genomic_DNA"/>
</dbReference>
<dbReference type="InterPro" id="IPR002401">
    <property type="entry name" value="Cyt_P450_E_grp-I"/>
</dbReference>
<evidence type="ECO:0008006" key="8">
    <source>
        <dbReference type="Google" id="ProtNLM"/>
    </source>
</evidence>
<proteinExistence type="inferred from homology"/>
<evidence type="ECO:0000256" key="1">
    <source>
        <dbReference type="ARBA" id="ARBA00010617"/>
    </source>
</evidence>
<dbReference type="PANTHER" id="PTHR46300">
    <property type="entry name" value="P450, PUTATIVE (EUROFUNG)-RELATED-RELATED"/>
    <property type="match status" value="1"/>
</dbReference>
<dbReference type="PRINTS" id="PR00463">
    <property type="entry name" value="EP450I"/>
</dbReference>